<reference evidence="2 3" key="1">
    <citation type="submission" date="2019-01" db="EMBL/GenBank/DDBJ databases">
        <title>Nocardioides guangzhouensis sp. nov., an actinobacterium isolated from soil.</title>
        <authorList>
            <person name="Fu Y."/>
            <person name="Cai Y."/>
            <person name="Lin Z."/>
            <person name="Chen P."/>
        </authorList>
    </citation>
    <scope>NUCLEOTIDE SEQUENCE [LARGE SCALE GENOMIC DNA]</scope>
    <source>
        <strain evidence="2 3">NBRC 105384</strain>
    </source>
</reference>
<gene>
    <name evidence="2" type="ORF">ETU37_20005</name>
</gene>
<comment type="caution">
    <text evidence="2">The sequence shown here is derived from an EMBL/GenBank/DDBJ whole genome shotgun (WGS) entry which is preliminary data.</text>
</comment>
<accession>A0A4Q5IW63</accession>
<dbReference type="Pfam" id="PF01717">
    <property type="entry name" value="Meth_synt_2"/>
    <property type="match status" value="1"/>
</dbReference>
<evidence type="ECO:0000259" key="1">
    <source>
        <dbReference type="Pfam" id="PF01717"/>
    </source>
</evidence>
<evidence type="ECO:0000313" key="2">
    <source>
        <dbReference type="EMBL" id="RYU09358.1"/>
    </source>
</evidence>
<dbReference type="InterPro" id="IPR002629">
    <property type="entry name" value="Met_Synth_C/arc"/>
</dbReference>
<dbReference type="RefSeq" id="WP_129989123.1">
    <property type="nucleotide sequence ID" value="NZ_SDPU01000035.1"/>
</dbReference>
<keyword evidence="3" id="KW-1185">Reference proteome</keyword>
<dbReference type="SUPFAM" id="SSF51726">
    <property type="entry name" value="UROD/MetE-like"/>
    <property type="match status" value="1"/>
</dbReference>
<organism evidence="2 3">
    <name type="scientific">Nocardioides iriomotensis</name>
    <dbReference type="NCBI Taxonomy" id="715784"/>
    <lineage>
        <taxon>Bacteria</taxon>
        <taxon>Bacillati</taxon>
        <taxon>Actinomycetota</taxon>
        <taxon>Actinomycetes</taxon>
        <taxon>Propionibacteriales</taxon>
        <taxon>Nocardioidaceae</taxon>
        <taxon>Nocardioides</taxon>
    </lineage>
</organism>
<dbReference type="EMBL" id="SDPU01000035">
    <property type="protein sequence ID" value="RYU09358.1"/>
    <property type="molecule type" value="Genomic_DNA"/>
</dbReference>
<dbReference type="OrthoDB" id="5242426at2"/>
<dbReference type="InterPro" id="IPR038071">
    <property type="entry name" value="UROD/MetE-like_sf"/>
</dbReference>
<dbReference type="Proteomes" id="UP000291189">
    <property type="component" value="Unassembled WGS sequence"/>
</dbReference>
<dbReference type="CDD" id="cd03310">
    <property type="entry name" value="CIMS_like"/>
    <property type="match status" value="1"/>
</dbReference>
<dbReference type="Gene3D" id="3.20.20.210">
    <property type="match status" value="1"/>
</dbReference>
<dbReference type="GO" id="GO:0009086">
    <property type="term" value="P:methionine biosynthetic process"/>
    <property type="evidence" value="ECO:0007669"/>
    <property type="project" value="InterPro"/>
</dbReference>
<protein>
    <submittedName>
        <fullName evidence="2">Methionine synthase</fullName>
    </submittedName>
</protein>
<name>A0A4Q5IW63_9ACTN</name>
<evidence type="ECO:0000313" key="3">
    <source>
        <dbReference type="Proteomes" id="UP000291189"/>
    </source>
</evidence>
<dbReference type="AlphaFoldDB" id="A0A4Q5IW63"/>
<sequence length="333" mass="34000">MTIATGIGSLPGDDAAAFDEAVRTVLGELPDLPHLPELPGRGATASMTGRTLALVGGLDADLQPAGWRLTGSTGSPGADHRRARSLLAQDLDAIEEQAQGYEGRFKVQVTGPWTLAATVEKPRGDRVLADHGARRELAQALAEGVAEHVADVRRRVPGATELLVQVDEPALPAVLAGSIPTASGFHRHRSVDLPVASALLEEVFAAVASAGAVPLAHCCVADVPAALLTGAGAQGLSVDLGVLAASAYDEVATLLEKGAPVLLGVVPSTDPATPPGEKAVVEQVLRFLDMLGFDPEAVAGHLVVTPTCGLAGASPAWARQALRLTRSVATSLG</sequence>
<dbReference type="GO" id="GO:0003871">
    <property type="term" value="F:5-methyltetrahydropteroyltriglutamate-homocysteine S-methyltransferase activity"/>
    <property type="evidence" value="ECO:0007669"/>
    <property type="project" value="InterPro"/>
</dbReference>
<proteinExistence type="predicted"/>
<feature type="domain" description="Cobalamin-independent methionine synthase MetE C-terminal/archaeal" evidence="1">
    <location>
        <begin position="135"/>
        <end position="330"/>
    </location>
</feature>
<dbReference type="GO" id="GO:0008270">
    <property type="term" value="F:zinc ion binding"/>
    <property type="evidence" value="ECO:0007669"/>
    <property type="project" value="InterPro"/>
</dbReference>